<evidence type="ECO:0000256" key="1">
    <source>
        <dbReference type="ARBA" id="ARBA00006857"/>
    </source>
</evidence>
<sequence length="204" mass="24290">MGAYKYMQEVWRKKQSEVMRYLLRIRCWQYRQMEAIHRCSRPTRPEKARRLGYKAKQGYVIYRVRIRRGGRKRQVTKGQTYGKPKTHGVNQLKNTRSLQAVAEARAGRRLGELRVLNSYWVGQDSTYKFYEIILIDPSHKAIRRNPDTQWITKPVHKHREQRGLTSAGRKSRGLGKGPKHTKTKGGSRRKCWKRQNTVEFHRKR</sequence>
<keyword evidence="2 4" id="KW-0689">Ribosomal protein</keyword>
<feature type="compositionally biased region" description="Basic residues" evidence="5">
    <location>
        <begin position="169"/>
        <end position="193"/>
    </location>
</feature>
<dbReference type="GO" id="GO:0003723">
    <property type="term" value="F:RNA binding"/>
    <property type="evidence" value="ECO:0007669"/>
    <property type="project" value="TreeGrafter"/>
</dbReference>
<evidence type="ECO:0000256" key="5">
    <source>
        <dbReference type="SAM" id="MobiDB-lite"/>
    </source>
</evidence>
<dbReference type="GO" id="GO:0003735">
    <property type="term" value="F:structural constituent of ribosome"/>
    <property type="evidence" value="ECO:0007669"/>
    <property type="project" value="InterPro"/>
</dbReference>
<name>A0A183BSQ6_GLOPA</name>
<reference evidence="6" key="1">
    <citation type="submission" date="2014-05" db="EMBL/GenBank/DDBJ databases">
        <title>The genome and life-stage specific transcriptomes of Globodera pallida elucidate key aspects of plant parasitism by a cyst nematode.</title>
        <authorList>
            <person name="Cotton J.A."/>
            <person name="Lilley C.J."/>
            <person name="Jones L.M."/>
            <person name="Kikuchi T."/>
            <person name="Reid A.J."/>
            <person name="Thorpe P."/>
            <person name="Tsai I.J."/>
            <person name="Beasley H."/>
            <person name="Blok V."/>
            <person name="Cock P.J.A."/>
            <person name="Van den Akker S.E."/>
            <person name="Holroyd N."/>
            <person name="Hunt M."/>
            <person name="Mantelin S."/>
            <person name="Naghra H."/>
            <person name="Pain A."/>
            <person name="Palomares-Rius J.E."/>
            <person name="Zarowiecki M."/>
            <person name="Berriman M."/>
            <person name="Jones J.T."/>
            <person name="Urwin P.E."/>
        </authorList>
    </citation>
    <scope>NUCLEOTIDE SEQUENCE [LARGE SCALE GENOMIC DNA]</scope>
    <source>
        <strain evidence="6">Lindley</strain>
    </source>
</reference>
<evidence type="ECO:0000256" key="2">
    <source>
        <dbReference type="ARBA" id="ARBA00022980"/>
    </source>
</evidence>
<dbReference type="FunFam" id="3.40.1120.10:FF:000001">
    <property type="entry name" value="Ribosomal protein L15"/>
    <property type="match status" value="1"/>
</dbReference>
<accession>A0A183BSQ6</accession>
<dbReference type="InterPro" id="IPR020925">
    <property type="entry name" value="Ribosomal_eL15_CS"/>
</dbReference>
<dbReference type="InterPro" id="IPR012678">
    <property type="entry name" value="Ribosomal_uL23/eL15/eS24_sf"/>
</dbReference>
<proteinExistence type="inferred from homology"/>
<dbReference type="NCBIfam" id="NF003269">
    <property type="entry name" value="PRK04243.1"/>
    <property type="match status" value="1"/>
</dbReference>
<dbReference type="Gene3D" id="3.40.1120.10">
    <property type="entry name" value="Ribosomal protein l15e"/>
    <property type="match status" value="1"/>
</dbReference>
<evidence type="ECO:0000256" key="4">
    <source>
        <dbReference type="RuleBase" id="RU000663"/>
    </source>
</evidence>
<dbReference type="Proteomes" id="UP000050741">
    <property type="component" value="Unassembled WGS sequence"/>
</dbReference>
<reference evidence="7" key="2">
    <citation type="submission" date="2016-06" db="UniProtKB">
        <authorList>
            <consortium name="WormBaseParasite"/>
        </authorList>
    </citation>
    <scope>IDENTIFICATION</scope>
</reference>
<keyword evidence="3 4" id="KW-0687">Ribonucleoprotein</keyword>
<keyword evidence="6" id="KW-1185">Reference proteome</keyword>
<dbReference type="SUPFAM" id="SSF54189">
    <property type="entry name" value="Ribosomal proteins S24e, L23 and L15e"/>
    <property type="match status" value="1"/>
</dbReference>
<evidence type="ECO:0000313" key="7">
    <source>
        <dbReference type="WBParaSite" id="GPLIN_000364200"/>
    </source>
</evidence>
<dbReference type="InterPro" id="IPR024794">
    <property type="entry name" value="Rbsml_eL15_core_dom_sf"/>
</dbReference>
<organism evidence="6 7">
    <name type="scientific">Globodera pallida</name>
    <name type="common">Potato cyst nematode worm</name>
    <name type="synonym">Heterodera pallida</name>
    <dbReference type="NCBI Taxonomy" id="36090"/>
    <lineage>
        <taxon>Eukaryota</taxon>
        <taxon>Metazoa</taxon>
        <taxon>Ecdysozoa</taxon>
        <taxon>Nematoda</taxon>
        <taxon>Chromadorea</taxon>
        <taxon>Rhabditida</taxon>
        <taxon>Tylenchina</taxon>
        <taxon>Tylenchomorpha</taxon>
        <taxon>Tylenchoidea</taxon>
        <taxon>Heteroderidae</taxon>
        <taxon>Heteroderinae</taxon>
        <taxon>Globodera</taxon>
    </lineage>
</organism>
<dbReference type="GO" id="GO:0002181">
    <property type="term" value="P:cytoplasmic translation"/>
    <property type="evidence" value="ECO:0007669"/>
    <property type="project" value="TreeGrafter"/>
</dbReference>
<dbReference type="AlphaFoldDB" id="A0A183BSQ6"/>
<feature type="region of interest" description="Disordered" evidence="5">
    <location>
        <begin position="155"/>
        <end position="204"/>
    </location>
</feature>
<dbReference type="PROSITE" id="PS01194">
    <property type="entry name" value="RIBOSOMAL_L15E"/>
    <property type="match status" value="1"/>
</dbReference>
<evidence type="ECO:0000313" key="6">
    <source>
        <dbReference type="Proteomes" id="UP000050741"/>
    </source>
</evidence>
<dbReference type="GO" id="GO:0022625">
    <property type="term" value="C:cytosolic large ribosomal subunit"/>
    <property type="evidence" value="ECO:0007669"/>
    <property type="project" value="TreeGrafter"/>
</dbReference>
<dbReference type="WBParaSite" id="GPLIN_000364200">
    <property type="protein sequence ID" value="GPLIN_000364200"/>
    <property type="gene ID" value="GPLIN_000364200"/>
</dbReference>
<dbReference type="PANTHER" id="PTHR11847:SF4">
    <property type="entry name" value="LARGE RIBOSOMAL SUBUNIT PROTEIN EL15"/>
    <property type="match status" value="1"/>
</dbReference>
<dbReference type="PANTHER" id="PTHR11847">
    <property type="entry name" value="RIBOSOMAL PROTEIN L15"/>
    <property type="match status" value="1"/>
</dbReference>
<dbReference type="InterPro" id="IPR000439">
    <property type="entry name" value="Ribosomal_eL15"/>
</dbReference>
<dbReference type="Pfam" id="PF00827">
    <property type="entry name" value="Ribosomal_L15e"/>
    <property type="match status" value="1"/>
</dbReference>
<evidence type="ECO:0000256" key="3">
    <source>
        <dbReference type="ARBA" id="ARBA00023274"/>
    </source>
</evidence>
<protein>
    <recommendedName>
        <fullName evidence="4">Ribosomal protein L15</fullName>
    </recommendedName>
</protein>
<dbReference type="SMART" id="SM01384">
    <property type="entry name" value="Ribosomal_L15e"/>
    <property type="match status" value="1"/>
</dbReference>
<comment type="similarity">
    <text evidence="1 4">Belongs to the eukaryotic ribosomal protein eL15 family.</text>
</comment>